<dbReference type="PANTHER" id="PTHR34309:SF1">
    <property type="entry name" value="PROTEIN GLCG"/>
    <property type="match status" value="1"/>
</dbReference>
<dbReference type="Pfam" id="PF03928">
    <property type="entry name" value="HbpS-like"/>
    <property type="match status" value="1"/>
</dbReference>
<name>A0A1G7MF44_9BACT</name>
<dbReference type="Proteomes" id="UP000198748">
    <property type="component" value="Unassembled WGS sequence"/>
</dbReference>
<dbReference type="STRING" id="659014.SAMN04487996_111245"/>
<dbReference type="InterPro" id="IPR052517">
    <property type="entry name" value="GlcG_carb_metab_protein"/>
</dbReference>
<organism evidence="1 2">
    <name type="scientific">Dyadobacter soli</name>
    <dbReference type="NCBI Taxonomy" id="659014"/>
    <lineage>
        <taxon>Bacteria</taxon>
        <taxon>Pseudomonadati</taxon>
        <taxon>Bacteroidota</taxon>
        <taxon>Cytophagia</taxon>
        <taxon>Cytophagales</taxon>
        <taxon>Spirosomataceae</taxon>
        <taxon>Dyadobacter</taxon>
    </lineage>
</organism>
<sequence>MEITAELALEIAHHAARKAHEIKVPVNIAVIDTGGHLKLFYRMEEAYLGSIDIAIGKARTSMLFRMNSEGVGKFLDPEKRTFGMVNTNGGLVAFPGGMTVYRQGQIVAYIGVSGGSLEEDFAIATAGSAG</sequence>
<dbReference type="OrthoDB" id="9778896at2"/>
<dbReference type="PANTHER" id="PTHR34309">
    <property type="entry name" value="SLR1406 PROTEIN"/>
    <property type="match status" value="1"/>
</dbReference>
<reference evidence="2" key="1">
    <citation type="submission" date="2016-10" db="EMBL/GenBank/DDBJ databases">
        <authorList>
            <person name="Varghese N."/>
            <person name="Submissions S."/>
        </authorList>
    </citation>
    <scope>NUCLEOTIDE SEQUENCE [LARGE SCALE GENOMIC DNA]</scope>
    <source>
        <strain evidence="2">DSM 25329</strain>
    </source>
</reference>
<protein>
    <submittedName>
        <fullName evidence="1">Uncharacterized conserved protein GlcG, DUF336 family</fullName>
    </submittedName>
</protein>
<accession>A0A1G7MF44</accession>
<proteinExistence type="predicted"/>
<keyword evidence="2" id="KW-1185">Reference proteome</keyword>
<dbReference type="InterPro" id="IPR038084">
    <property type="entry name" value="PduO/GlcC-like_sf"/>
</dbReference>
<dbReference type="InterPro" id="IPR005624">
    <property type="entry name" value="PduO/GlcC-like"/>
</dbReference>
<dbReference type="EMBL" id="FNAN01000011">
    <property type="protein sequence ID" value="SDF60305.1"/>
    <property type="molecule type" value="Genomic_DNA"/>
</dbReference>
<dbReference type="SUPFAM" id="SSF143744">
    <property type="entry name" value="GlcG-like"/>
    <property type="match status" value="1"/>
</dbReference>
<dbReference type="AlphaFoldDB" id="A0A1G7MF44"/>
<evidence type="ECO:0000313" key="1">
    <source>
        <dbReference type="EMBL" id="SDF60305.1"/>
    </source>
</evidence>
<gene>
    <name evidence="1" type="ORF">SAMN04487996_111245</name>
</gene>
<evidence type="ECO:0000313" key="2">
    <source>
        <dbReference type="Proteomes" id="UP000198748"/>
    </source>
</evidence>
<dbReference type="Gene3D" id="3.30.450.150">
    <property type="entry name" value="Haem-degrading domain"/>
    <property type="match status" value="1"/>
</dbReference>
<dbReference type="RefSeq" id="WP_090153602.1">
    <property type="nucleotide sequence ID" value="NZ_FNAN01000011.1"/>
</dbReference>